<reference evidence="1 2" key="1">
    <citation type="journal article" date="2019" name="Int. J. Syst. Evol. Microbiol.">
        <title>The Global Catalogue of Microorganisms (GCM) 10K type strain sequencing project: providing services to taxonomists for standard genome sequencing and annotation.</title>
        <authorList>
            <consortium name="The Broad Institute Genomics Platform"/>
            <consortium name="The Broad Institute Genome Sequencing Center for Infectious Disease"/>
            <person name="Wu L."/>
            <person name="Ma J."/>
        </authorList>
    </citation>
    <scope>NUCLEOTIDE SEQUENCE [LARGE SCALE GENOMIC DNA]</scope>
    <source>
        <strain evidence="1 2">JCM 16378</strain>
    </source>
</reference>
<evidence type="ECO:0000313" key="1">
    <source>
        <dbReference type="EMBL" id="GAA2736697.1"/>
    </source>
</evidence>
<dbReference type="Proteomes" id="UP001501326">
    <property type="component" value="Unassembled WGS sequence"/>
</dbReference>
<protein>
    <recommendedName>
        <fullName evidence="3">ANTAR domain-containing protein</fullName>
    </recommendedName>
</protein>
<evidence type="ECO:0000313" key="2">
    <source>
        <dbReference type="Proteomes" id="UP001501326"/>
    </source>
</evidence>
<proteinExistence type="predicted"/>
<dbReference type="EMBL" id="BAAARN010000001">
    <property type="protein sequence ID" value="GAA2736697.1"/>
    <property type="molecule type" value="Genomic_DNA"/>
</dbReference>
<keyword evidence="2" id="KW-1185">Reference proteome</keyword>
<evidence type="ECO:0008006" key="3">
    <source>
        <dbReference type="Google" id="ProtNLM"/>
    </source>
</evidence>
<name>A0ABN3UQE3_9MICO</name>
<comment type="caution">
    <text evidence="1">The sequence shown here is derived from an EMBL/GenBank/DDBJ whole genome shotgun (WGS) entry which is preliminary data.</text>
</comment>
<sequence>MPKSVLDSDVVEVRLAAHALGVTSVRVRQRLDDPEDVLCGPASRGRGHPRWVYSSALEAALALQIGRRTRRRPVRSTPWRYDVDRRLVNVERTLTARPEPAAQDEGSTLRQELLDVRHALLRVNMAAEALREAFKQEQLAQDFLLKAFESQRAANASLRRAESLREEAMGPFIVDPEAGLAH</sequence>
<gene>
    <name evidence="1" type="ORF">GCM10009867_21880</name>
</gene>
<accession>A0ABN3UQE3</accession>
<organism evidence="1 2">
    <name type="scientific">Pedococcus aerophilus</name>
    <dbReference type="NCBI Taxonomy" id="436356"/>
    <lineage>
        <taxon>Bacteria</taxon>
        <taxon>Bacillati</taxon>
        <taxon>Actinomycetota</taxon>
        <taxon>Actinomycetes</taxon>
        <taxon>Micrococcales</taxon>
        <taxon>Intrasporangiaceae</taxon>
        <taxon>Pedococcus</taxon>
    </lineage>
</organism>